<gene>
    <name evidence="1" type="ORF">glysoja_045209</name>
</gene>
<protein>
    <submittedName>
        <fullName evidence="1">Uncharacterized protein</fullName>
    </submittedName>
</protein>
<dbReference type="EMBL" id="KN663732">
    <property type="protein sequence ID" value="KHN11525.1"/>
    <property type="molecule type" value="Genomic_DNA"/>
</dbReference>
<accession>A0A0B2PR24</accession>
<proteinExistence type="predicted"/>
<organism evidence="1">
    <name type="scientific">Glycine soja</name>
    <name type="common">Wild soybean</name>
    <dbReference type="NCBI Taxonomy" id="3848"/>
    <lineage>
        <taxon>Eukaryota</taxon>
        <taxon>Viridiplantae</taxon>
        <taxon>Streptophyta</taxon>
        <taxon>Embryophyta</taxon>
        <taxon>Tracheophyta</taxon>
        <taxon>Spermatophyta</taxon>
        <taxon>Magnoliopsida</taxon>
        <taxon>eudicotyledons</taxon>
        <taxon>Gunneridae</taxon>
        <taxon>Pentapetalae</taxon>
        <taxon>rosids</taxon>
        <taxon>fabids</taxon>
        <taxon>Fabales</taxon>
        <taxon>Fabaceae</taxon>
        <taxon>Papilionoideae</taxon>
        <taxon>50 kb inversion clade</taxon>
        <taxon>NPAAA clade</taxon>
        <taxon>indigoferoid/millettioid clade</taxon>
        <taxon>Phaseoleae</taxon>
        <taxon>Glycine</taxon>
        <taxon>Glycine subgen. Soja</taxon>
    </lineage>
</organism>
<name>A0A0B2PR24_GLYSO</name>
<evidence type="ECO:0000313" key="1">
    <source>
        <dbReference type="EMBL" id="KHN11525.1"/>
    </source>
</evidence>
<reference evidence="1" key="1">
    <citation type="submission" date="2014-07" db="EMBL/GenBank/DDBJ databases">
        <title>Identification of a novel salt tolerance gene in wild soybean by whole-genome sequencing.</title>
        <authorList>
            <person name="Lam H.-M."/>
            <person name="Qi X."/>
            <person name="Li M.-W."/>
            <person name="Liu X."/>
            <person name="Xie M."/>
            <person name="Ni M."/>
            <person name="Xu X."/>
        </authorList>
    </citation>
    <scope>NUCLEOTIDE SEQUENCE [LARGE SCALE GENOMIC DNA]</scope>
    <source>
        <tissue evidence="1">Root</tissue>
    </source>
</reference>
<sequence>MGSGHIKVGPTSLSLLRSLPPSFPLALLDYQIIQA</sequence>
<dbReference type="Proteomes" id="UP000053555">
    <property type="component" value="Unassembled WGS sequence"/>
</dbReference>
<dbReference type="AlphaFoldDB" id="A0A0B2PR24"/>